<evidence type="ECO:0000313" key="2">
    <source>
        <dbReference type="Proteomes" id="UP001234297"/>
    </source>
</evidence>
<accession>A0ACC2LRP2</accession>
<reference evidence="1 2" key="1">
    <citation type="journal article" date="2022" name="Hortic Res">
        <title>A haplotype resolved chromosomal level avocado genome allows analysis of novel avocado genes.</title>
        <authorList>
            <person name="Nath O."/>
            <person name="Fletcher S.J."/>
            <person name="Hayward A."/>
            <person name="Shaw L.M."/>
            <person name="Masouleh A.K."/>
            <person name="Furtado A."/>
            <person name="Henry R.J."/>
            <person name="Mitter N."/>
        </authorList>
    </citation>
    <scope>NUCLEOTIDE SEQUENCE [LARGE SCALE GENOMIC DNA]</scope>
    <source>
        <strain evidence="2">cv. Hass</strain>
    </source>
</reference>
<organism evidence="1 2">
    <name type="scientific">Persea americana</name>
    <name type="common">Avocado</name>
    <dbReference type="NCBI Taxonomy" id="3435"/>
    <lineage>
        <taxon>Eukaryota</taxon>
        <taxon>Viridiplantae</taxon>
        <taxon>Streptophyta</taxon>
        <taxon>Embryophyta</taxon>
        <taxon>Tracheophyta</taxon>
        <taxon>Spermatophyta</taxon>
        <taxon>Magnoliopsida</taxon>
        <taxon>Magnoliidae</taxon>
        <taxon>Laurales</taxon>
        <taxon>Lauraceae</taxon>
        <taxon>Persea</taxon>
    </lineage>
</organism>
<gene>
    <name evidence="1" type="ORF">MRB53_010257</name>
</gene>
<comment type="caution">
    <text evidence="1">The sequence shown here is derived from an EMBL/GenBank/DDBJ whole genome shotgun (WGS) entry which is preliminary data.</text>
</comment>
<keyword evidence="2" id="KW-1185">Reference proteome</keyword>
<proteinExistence type="predicted"/>
<protein>
    <submittedName>
        <fullName evidence="1">Uncharacterized protein</fullName>
    </submittedName>
</protein>
<evidence type="ECO:0000313" key="1">
    <source>
        <dbReference type="EMBL" id="KAJ8635990.1"/>
    </source>
</evidence>
<dbReference type="Proteomes" id="UP001234297">
    <property type="component" value="Chromosome 3"/>
</dbReference>
<dbReference type="EMBL" id="CM056811">
    <property type="protein sequence ID" value="KAJ8635990.1"/>
    <property type="molecule type" value="Genomic_DNA"/>
</dbReference>
<name>A0ACC2LRP2_PERAE</name>
<sequence>MRLLGLRLRLLGTCIGREPFRLLNAFAFVHEDQGGIAFRGSRGGKVTCCLSASRMAGSGGVTYSESGSNSSPGTGERRAARTTAPPGGVEPYPCDRGAAADQGTGGAAKASYLAARPQRYVVRLAAAEDREREMSDQMDRLLHHADDRPIPHPGGFLSDR</sequence>